<reference evidence="3 4" key="1">
    <citation type="submission" date="2023-07" db="EMBL/GenBank/DDBJ databases">
        <title>Sorghum-associated microbial communities from plants grown in Nebraska, USA.</title>
        <authorList>
            <person name="Schachtman D."/>
        </authorList>
    </citation>
    <scope>NUCLEOTIDE SEQUENCE [LARGE SCALE GENOMIC DNA]</scope>
    <source>
        <strain evidence="3 4">3773</strain>
    </source>
</reference>
<organism evidence="3 4">
    <name type="scientific">Flavobacterium arsenatis</name>
    <dbReference type="NCBI Taxonomy" id="1484332"/>
    <lineage>
        <taxon>Bacteria</taxon>
        <taxon>Pseudomonadati</taxon>
        <taxon>Bacteroidota</taxon>
        <taxon>Flavobacteriia</taxon>
        <taxon>Flavobacteriales</taxon>
        <taxon>Flavobacteriaceae</taxon>
        <taxon>Flavobacterium</taxon>
    </lineage>
</organism>
<evidence type="ECO:0000313" key="4">
    <source>
        <dbReference type="Proteomes" id="UP001255185"/>
    </source>
</evidence>
<keyword evidence="4" id="KW-1185">Reference proteome</keyword>
<feature type="region of interest" description="Disordered" evidence="1">
    <location>
        <begin position="1"/>
        <end position="27"/>
    </location>
</feature>
<evidence type="ECO:0000313" key="3">
    <source>
        <dbReference type="EMBL" id="MDR6966128.1"/>
    </source>
</evidence>
<dbReference type="InterPro" id="IPR041657">
    <property type="entry name" value="HTH_17"/>
</dbReference>
<name>A0ABU1TL48_9FLAO</name>
<protein>
    <recommendedName>
        <fullName evidence="2">Helix-turn-helix domain-containing protein</fullName>
    </recommendedName>
</protein>
<evidence type="ECO:0000256" key="1">
    <source>
        <dbReference type="SAM" id="MobiDB-lite"/>
    </source>
</evidence>
<proteinExistence type="predicted"/>
<feature type="domain" description="Helix-turn-helix" evidence="2">
    <location>
        <begin position="28"/>
        <end position="70"/>
    </location>
</feature>
<dbReference type="Pfam" id="PF12728">
    <property type="entry name" value="HTH_17"/>
    <property type="match status" value="1"/>
</dbReference>
<accession>A0ABU1TL48</accession>
<dbReference type="EMBL" id="JAVDVI010000001">
    <property type="protein sequence ID" value="MDR6966128.1"/>
    <property type="molecule type" value="Genomic_DNA"/>
</dbReference>
<dbReference type="RefSeq" id="WP_310023580.1">
    <property type="nucleotide sequence ID" value="NZ_JAVDVI010000001.1"/>
</dbReference>
<comment type="caution">
    <text evidence="3">The sequence shown here is derived from an EMBL/GenBank/DDBJ whole genome shotgun (WGS) entry which is preliminary data.</text>
</comment>
<evidence type="ECO:0000259" key="2">
    <source>
        <dbReference type="Pfam" id="PF12728"/>
    </source>
</evidence>
<sequence>MQNERKKQQGRSKSVSSSKKRGIKDEEYYDNSDLKRMFNTSESTLYRMRRDQELPYQKLRGKICYPKSYFNTTFLQKCLDRLSKSEND</sequence>
<gene>
    <name evidence="3" type="ORF">J2X31_000121</name>
</gene>
<dbReference type="Proteomes" id="UP001255185">
    <property type="component" value="Unassembled WGS sequence"/>
</dbReference>